<dbReference type="EMBL" id="CACVKT020003458">
    <property type="protein sequence ID" value="CAC5383905.1"/>
    <property type="molecule type" value="Genomic_DNA"/>
</dbReference>
<dbReference type="GO" id="GO:0046872">
    <property type="term" value="F:metal ion binding"/>
    <property type="evidence" value="ECO:0007669"/>
    <property type="project" value="UniProtKB-KW"/>
</dbReference>
<dbReference type="Pfam" id="PF13359">
    <property type="entry name" value="DDE_Tnp_4"/>
    <property type="match status" value="1"/>
</dbReference>
<evidence type="ECO:0000256" key="1">
    <source>
        <dbReference type="ARBA" id="ARBA00001968"/>
    </source>
</evidence>
<keyword evidence="2" id="KW-0479">Metal-binding</keyword>
<dbReference type="OrthoDB" id="6078626at2759"/>
<accession>A0A6J8BIZ4</accession>
<keyword evidence="5" id="KW-1185">Reference proteome</keyword>
<protein>
    <submittedName>
        <fullName evidence="4">HARBI1</fullName>
        <ecNumber evidence="4">3.1.-.-</ecNumber>
    </submittedName>
</protein>
<proteinExistence type="predicted"/>
<feature type="domain" description="DDE Tnp4" evidence="3">
    <location>
        <begin position="111"/>
        <end position="183"/>
    </location>
</feature>
<evidence type="ECO:0000313" key="5">
    <source>
        <dbReference type="Proteomes" id="UP000507470"/>
    </source>
</evidence>
<name>A0A6J8BIZ4_MYTCO</name>
<dbReference type="AlphaFoldDB" id="A0A6J8BIZ4"/>
<dbReference type="GO" id="GO:0016787">
    <property type="term" value="F:hydrolase activity"/>
    <property type="evidence" value="ECO:0007669"/>
    <property type="project" value="UniProtKB-KW"/>
</dbReference>
<dbReference type="InterPro" id="IPR027806">
    <property type="entry name" value="HARBI1_dom"/>
</dbReference>
<comment type="cofactor">
    <cofactor evidence="1">
        <name>a divalent metal cation</name>
        <dbReference type="ChEBI" id="CHEBI:60240"/>
    </cofactor>
</comment>
<dbReference type="Proteomes" id="UP000507470">
    <property type="component" value="Unassembled WGS sequence"/>
</dbReference>
<organism evidence="4 5">
    <name type="scientific">Mytilus coruscus</name>
    <name type="common">Sea mussel</name>
    <dbReference type="NCBI Taxonomy" id="42192"/>
    <lineage>
        <taxon>Eukaryota</taxon>
        <taxon>Metazoa</taxon>
        <taxon>Spiralia</taxon>
        <taxon>Lophotrochozoa</taxon>
        <taxon>Mollusca</taxon>
        <taxon>Bivalvia</taxon>
        <taxon>Autobranchia</taxon>
        <taxon>Pteriomorphia</taxon>
        <taxon>Mytilida</taxon>
        <taxon>Mytiloidea</taxon>
        <taxon>Mytilidae</taxon>
        <taxon>Mytilinae</taxon>
        <taxon>Mytilus</taxon>
    </lineage>
</organism>
<evidence type="ECO:0000256" key="2">
    <source>
        <dbReference type="ARBA" id="ARBA00022723"/>
    </source>
</evidence>
<evidence type="ECO:0000313" key="4">
    <source>
        <dbReference type="EMBL" id="CAC5383905.1"/>
    </source>
</evidence>
<dbReference type="EC" id="3.1.-.-" evidence="4"/>
<evidence type="ECO:0000259" key="3">
    <source>
        <dbReference type="Pfam" id="PF13359"/>
    </source>
</evidence>
<keyword evidence="4" id="KW-0378">Hydrolase</keyword>
<gene>
    <name evidence="4" type="ORF">MCOR_19602</name>
</gene>
<reference evidence="4 5" key="1">
    <citation type="submission" date="2020-06" db="EMBL/GenBank/DDBJ databases">
        <authorList>
            <person name="Li R."/>
            <person name="Bekaert M."/>
        </authorList>
    </citation>
    <scope>NUCLEOTIDE SEQUENCE [LARGE SCALE GENOMIC DNA]</scope>
    <source>
        <strain evidence="5">wild</strain>
    </source>
</reference>
<sequence>MRNNRRRNQDRFTRRLFLDRLNPLDFMTDGQIIKTHRLDRASIYDLCEEMQDDLKKSTHRSSSLSVSLQVMIALRYYGSGSYMNVIGDAHGVSKMTVSRCVKEYHRKYSETPSVDEHLYVSRKECHALNIQGVCNSNNRFTNVVVARWPGSTHDYHIWNNCNLSMAFESGRITNGWLLGDSGYGL</sequence>